<dbReference type="InterPro" id="IPR001680">
    <property type="entry name" value="WD40_rpt"/>
</dbReference>
<dbReference type="Gene3D" id="2.130.10.10">
    <property type="entry name" value="YVTN repeat-like/Quinoprotein amine dehydrogenase"/>
    <property type="match status" value="3"/>
</dbReference>
<feature type="coiled-coil region" evidence="6">
    <location>
        <begin position="2549"/>
        <end position="2576"/>
    </location>
</feature>
<feature type="region of interest" description="Disordered" evidence="7">
    <location>
        <begin position="1848"/>
        <end position="1879"/>
    </location>
</feature>
<evidence type="ECO:0000256" key="8">
    <source>
        <dbReference type="SAM" id="Phobius"/>
    </source>
</evidence>
<feature type="compositionally biased region" description="Basic and acidic residues" evidence="7">
    <location>
        <begin position="218"/>
        <end position="248"/>
    </location>
</feature>
<keyword evidence="6" id="KW-0175">Coiled coil</keyword>
<dbReference type="InterPro" id="IPR005821">
    <property type="entry name" value="Ion_trans_dom"/>
</dbReference>
<feature type="domain" description="PEP5/VPS11 N-terminal" evidence="10">
    <location>
        <begin position="1402"/>
        <end position="1587"/>
    </location>
</feature>
<evidence type="ECO:0000256" key="5">
    <source>
        <dbReference type="ARBA" id="ARBA00023136"/>
    </source>
</evidence>
<dbReference type="GO" id="GO:0005886">
    <property type="term" value="C:plasma membrane"/>
    <property type="evidence" value="ECO:0007669"/>
    <property type="project" value="TreeGrafter"/>
</dbReference>
<evidence type="ECO:0000256" key="2">
    <source>
        <dbReference type="ARBA" id="ARBA00022692"/>
    </source>
</evidence>
<keyword evidence="5 8" id="KW-0472">Membrane</keyword>
<comment type="caution">
    <text evidence="11">The sequence shown here is derived from an EMBL/GenBank/DDBJ whole genome shotgun (WGS) entry which is preliminary data.</text>
</comment>
<feature type="region of interest" description="Disordered" evidence="7">
    <location>
        <begin position="1061"/>
        <end position="1082"/>
    </location>
</feature>
<feature type="coiled-coil region" evidence="6">
    <location>
        <begin position="482"/>
        <end position="531"/>
    </location>
</feature>
<keyword evidence="3" id="KW-0677">Repeat</keyword>
<dbReference type="GO" id="GO:0005216">
    <property type="term" value="F:monoatomic ion channel activity"/>
    <property type="evidence" value="ECO:0007669"/>
    <property type="project" value="InterPro"/>
</dbReference>
<evidence type="ECO:0000256" key="6">
    <source>
        <dbReference type="SAM" id="Coils"/>
    </source>
</evidence>
<dbReference type="Proteomes" id="UP001165082">
    <property type="component" value="Unassembled WGS sequence"/>
</dbReference>
<sequence length="2648" mass="296411">MAFLQSLGKQSNNGAKPDQPAFLAGLGGGLGGAANFTMKAKKFNPQRNNMAKKLMATDKEIDERNRRSTGVWKRKFFDEIDAHDVGGTPQGLSFECIDLDREGLRFATGSKDGNVVIWERNNSMAEGYGVVNFEQSLNDCSEEATKLREAEENMTRIFNEITSQTQGGNFSFSSTPKFVLLMDDEVFNKDDPSAVQRALEFEGRILVLPYTKWKEQEENAKRIKKEQEERKARETKEAEERALRRERGLSSPEKPGHKQPMIDRGMVNTDIYAGETDLGYLNYVEDVTLSVLDNEHGVTVKLEDDYWIIECSEEVKEDFSFTIKASNKETGEEDEEIFDTIVTAYEEEEDDGMFGFGGESTEDEEDDEDDGVSPEERELKEKSLDYSSRLMDLQHLRSERARKLLDRLENHNANENPSHSKPVRDVVCNKNENEHDSFLYSCAGAELKVWNWASGDHIQTLRIGKDKRDYSIRAITVDQSKKNIIDADIKAKRIEIDRLKEERLKSSNKVVKSLQSEIEDLKKERLRHDAKYLFAAVCSPLENFRAQLDEDPEITVVQKKAELDLAEKQLAAANAKVGTGETAEDNTKFRQNLNTQQEKVKKLKVELTDVTRYARSKKATLAKKISEDKSTKKNHANAASQMTESIIKFFEIHQDPLSNNIVTHEDGGEASFVSINKLQQKYNYRQKPGKDPEVRLGLLAIKIRSRKREIEKLEEQERGKQRGESTESVADSDPPTPTAGTSAKQRRGSASNFMPFARKSEDDDDLVVDPSLPAPPRKRTNSRDFIGGLTGFGSGKKALKLAEKLEFRKTELSELEAQAEALELEVDRDAKDIDATCICVTETRVFVGTAQGEIHELEIVQGKKATTLKYRGKIVVGKGSDEVNSLEVVTSTDGTADRLISGSSSSIQMWDLKTKQIVMTFDSQGQSITGLVLNQETNTLISTSQQGQVAMFDVFTGMQVKTFEGFSAGSNCKCVDVDSKSTVMIVGAEVADPNVDTIMKELDDEAANLKARKAYISSYQKTTNKNATLRGILGLLQDLKAKKTTVQDVLKNRLLKGKDNETKNTKKDLQDLQDKSTGSIHNNKLDPIIKDVETAVTAVMKSINEGKENYPEVETEFATAAARGPKEINKVKKSEMEKVTKELEVIKQKKERNKEKRSCIGIWDMGESKVVKSINAHANKKDPNPKINKVELCSMVSFTKTMTTPSYVAVKNVIRGSDSYEFKELVADYDDFTTLSESKRDSVIEMQRDKMEPGKRYVVSIVEQPFEDNDGEKEVVDENVLGGLRSYKDYDKSKHGADNRYCLEVEGQEGKRYKGKGEYKMTTHCLIEEIVSTTVEVIHERSDKLQQKKDEVKMSRSKMAMEAKKAASTRGKAASYEYYTSYEDLTFAVTGHEHTEGKNVLGCIKVFDISTGERIDSSKIYDAYHEGALRDVKVQEKYLLTVGDDGIFKVWDLENLLESKGKRSRGLMIMESDANASKADDGDNVDPFSSVAISSDLSYIAVGQDSGHISVFDVKQKFEDYKNGGKGEAEVTTAQRCLRFMSTSVKESDRKTKTSPISDIAFDHTKDNYSLFVATTEGTSCYKVQDNITNLENEKEERAKKNKGVFSGLGNNKKGEKPWEFTAEAFLPGEHNIPANNRLLAYKKHSVSLRGKNISNIAFHTLGENFVHEVDDSVGGPRESDDEVLFMCIGNSVYIVGLNTGKILKQLTPPKVEEGVTLASLTVSKDGTIVAGETTGTLGDKSVARTRIWACTDNCLEYEYKKTLQDHVKTVTGVAIAEPYVVTVSDDSRMVLYDYEAIVNNQPKALLPLDFLADYEDSKKTGNNGYERIMGTVKKNPEKLLDISMDIKSVGTGDDEGEKGEEGEEVRERLYSEDEDEGDAADKAMILSLPNRGNIVHHAAKTGANEFLAKIFDTLELENDKTGMKELKVFMACVMQDGDKKSALAHAIESKSQGFVKTIFDSYSMILDPSGEGTERHYHDLGDGKHKEVHPSDLINVQDLCLALREYPMMTSDFFKKSLKLIRTYDPIVRGNCERYPVDDGDFQVLGSKNRVPEKFWQRNLYPDLTSAQENRETEENREKYMEMIQLEMRKDTWYGKILGCFESGKEGLDKLKANGDVLDAGERSGELQHGVPVVGKLVPIKNIAGWNDDDSTDLMKAVIDACDNLGKFDLCENEVVATVIQFKWESYVKWQFLFHTFMAVCFTGCFTADAFLYTNTTTKALRDGVTASEMTNLIPALGAVCFWLLFVYHEILQIASVKDSLLSRREMQKYGRAAVQVKKVFRHFTGDIWNALDFITLGLVALTYAFRIYEYSSGAGGFGNSTIAMSLALPMSYLNLLYFMQGFEVSGELVRMVIGIIRGIAAFTAILATIVVGFAFAFYILYQAGAGEYASAGAGGADVVDEPYGMTSPGMSLFAGYLLLLGDFNAEEFGASLSYNTTLVLFVGFMFLVNVVLLNLLIAIMGDIFARIQESARAAFLYAKASIIVEFESVGKVGLFNSCRNSKRNYTNKEIDYPQWLQVLEPQRAADNKDISLVARMKLLTDMLSSNKAASAKQIHSLEDKLEDYTAKIKAESKAANKGLKDEMIKIGNAVENMMIEVRSMRSVVLAGNEEIMRQNERMQKEAAARQREEEEKRMIEEEETSDIEEE</sequence>
<feature type="compositionally biased region" description="Basic and acidic residues" evidence="7">
    <location>
        <begin position="2617"/>
        <end position="2637"/>
    </location>
</feature>
<dbReference type="InterPro" id="IPR036322">
    <property type="entry name" value="WD40_repeat_dom_sf"/>
</dbReference>
<feature type="region of interest" description="Disordered" evidence="7">
    <location>
        <begin position="2617"/>
        <end position="2648"/>
    </location>
</feature>
<feature type="region of interest" description="Disordered" evidence="7">
    <location>
        <begin position="711"/>
        <end position="786"/>
    </location>
</feature>
<evidence type="ECO:0000256" key="1">
    <source>
        <dbReference type="ARBA" id="ARBA00004141"/>
    </source>
</evidence>
<dbReference type="Pfam" id="PF00520">
    <property type="entry name" value="Ion_trans"/>
    <property type="match status" value="1"/>
</dbReference>
<evidence type="ECO:0000256" key="3">
    <source>
        <dbReference type="ARBA" id="ARBA00022737"/>
    </source>
</evidence>
<dbReference type="Pfam" id="PF23341">
    <property type="entry name" value="PEP5_VPS11_N"/>
    <property type="match status" value="1"/>
</dbReference>
<dbReference type="InterPro" id="IPR024862">
    <property type="entry name" value="TRPV"/>
</dbReference>
<dbReference type="InterPro" id="IPR015943">
    <property type="entry name" value="WD40/YVTN_repeat-like_dom_sf"/>
</dbReference>
<evidence type="ECO:0000313" key="11">
    <source>
        <dbReference type="EMBL" id="GMH76241.1"/>
    </source>
</evidence>
<protein>
    <submittedName>
        <fullName evidence="11">Uncharacterized protein</fullName>
    </submittedName>
</protein>
<keyword evidence="2 8" id="KW-0812">Transmembrane</keyword>
<feature type="compositionally biased region" description="Basic and acidic residues" evidence="7">
    <location>
        <begin position="711"/>
        <end position="725"/>
    </location>
</feature>
<evidence type="ECO:0000259" key="9">
    <source>
        <dbReference type="Pfam" id="PF00520"/>
    </source>
</evidence>
<evidence type="ECO:0000256" key="7">
    <source>
        <dbReference type="SAM" id="MobiDB-lite"/>
    </source>
</evidence>
<feature type="compositionally biased region" description="Polar residues" evidence="7">
    <location>
        <begin position="738"/>
        <end position="752"/>
    </location>
</feature>
<feature type="region of interest" description="Disordered" evidence="7">
    <location>
        <begin position="218"/>
        <end position="263"/>
    </location>
</feature>
<feature type="transmembrane region" description="Helical" evidence="8">
    <location>
        <begin position="2193"/>
        <end position="2214"/>
    </location>
</feature>
<feature type="compositionally biased region" description="Acidic residues" evidence="7">
    <location>
        <begin position="360"/>
        <end position="373"/>
    </location>
</feature>
<feature type="transmembrane region" description="Helical" evidence="8">
    <location>
        <begin position="2319"/>
        <end position="2340"/>
    </location>
</feature>
<dbReference type="InterPro" id="IPR057307">
    <property type="entry name" value="PEP5_VPS11_N"/>
</dbReference>
<evidence type="ECO:0000256" key="4">
    <source>
        <dbReference type="ARBA" id="ARBA00022989"/>
    </source>
</evidence>
<feature type="coiled-coil region" evidence="6">
    <location>
        <begin position="798"/>
        <end position="832"/>
    </location>
</feature>
<dbReference type="PANTHER" id="PTHR10582">
    <property type="entry name" value="TRANSIENT RECEPTOR POTENTIAL ION CHANNEL PROTEIN"/>
    <property type="match status" value="1"/>
</dbReference>
<dbReference type="SMART" id="SM00320">
    <property type="entry name" value="WD40"/>
    <property type="match status" value="7"/>
</dbReference>
<evidence type="ECO:0000259" key="10">
    <source>
        <dbReference type="Pfam" id="PF23341"/>
    </source>
</evidence>
<feature type="region of interest" description="Disordered" evidence="7">
    <location>
        <begin position="1"/>
        <end position="20"/>
    </location>
</feature>
<dbReference type="GO" id="GO:0098703">
    <property type="term" value="P:calcium ion import across plasma membrane"/>
    <property type="evidence" value="ECO:0007669"/>
    <property type="project" value="TreeGrafter"/>
</dbReference>
<proteinExistence type="predicted"/>
<feature type="compositionally biased region" description="Basic and acidic residues" evidence="7">
    <location>
        <begin position="374"/>
        <end position="384"/>
    </location>
</feature>
<dbReference type="EMBL" id="BRXZ01001663">
    <property type="protein sequence ID" value="GMH76241.1"/>
    <property type="molecule type" value="Genomic_DNA"/>
</dbReference>
<feature type="transmembrane region" description="Helical" evidence="8">
    <location>
        <begin position="2234"/>
        <end position="2256"/>
    </location>
</feature>
<feature type="compositionally biased region" description="Basic and acidic residues" evidence="7">
    <location>
        <begin position="1061"/>
        <end position="1074"/>
    </location>
</feature>
<dbReference type="SUPFAM" id="SSF50978">
    <property type="entry name" value="WD40 repeat-like"/>
    <property type="match status" value="2"/>
</dbReference>
<organism evidence="11 12">
    <name type="scientific">Triparma retinervis</name>
    <dbReference type="NCBI Taxonomy" id="2557542"/>
    <lineage>
        <taxon>Eukaryota</taxon>
        <taxon>Sar</taxon>
        <taxon>Stramenopiles</taxon>
        <taxon>Ochrophyta</taxon>
        <taxon>Bolidophyceae</taxon>
        <taxon>Parmales</taxon>
        <taxon>Triparmaceae</taxon>
        <taxon>Triparma</taxon>
    </lineage>
</organism>
<feature type="transmembrane region" description="Helical" evidence="8">
    <location>
        <begin position="2361"/>
        <end position="2383"/>
    </location>
</feature>
<feature type="compositionally biased region" description="Acidic residues" evidence="7">
    <location>
        <begin position="1853"/>
        <end position="1865"/>
    </location>
</feature>
<feature type="compositionally biased region" description="Acidic residues" evidence="7">
    <location>
        <begin position="2638"/>
        <end position="2648"/>
    </location>
</feature>
<reference evidence="11" key="1">
    <citation type="submission" date="2022-07" db="EMBL/GenBank/DDBJ databases">
        <title>Genome analysis of Parmales, a sister group of diatoms, reveals the evolutionary specialization of diatoms from phago-mixotrophs to photoautotrophs.</title>
        <authorList>
            <person name="Ban H."/>
            <person name="Sato S."/>
            <person name="Yoshikawa S."/>
            <person name="Kazumasa Y."/>
            <person name="Nakamura Y."/>
            <person name="Ichinomiya M."/>
            <person name="Saitoh K."/>
            <person name="Sato N."/>
            <person name="Blanc-Mathieu R."/>
            <person name="Endo H."/>
            <person name="Kuwata A."/>
            <person name="Ogata H."/>
        </authorList>
    </citation>
    <scope>NUCLEOTIDE SEQUENCE</scope>
</reference>
<gene>
    <name evidence="11" type="ORF">TrRE_jg509</name>
</gene>
<feature type="transmembrane region" description="Helical" evidence="8">
    <location>
        <begin position="2440"/>
        <end position="2461"/>
    </location>
</feature>
<keyword evidence="12" id="KW-1185">Reference proteome</keyword>
<feature type="coiled-coil region" evidence="6">
    <location>
        <begin position="556"/>
        <end position="606"/>
    </location>
</feature>
<comment type="subcellular location">
    <subcellularLocation>
        <location evidence="1">Membrane</location>
        <topology evidence="1">Multi-pass membrane protein</topology>
    </subcellularLocation>
</comment>
<feature type="region of interest" description="Disordered" evidence="7">
    <location>
        <begin position="351"/>
        <end position="384"/>
    </location>
</feature>
<feature type="coiled-coil region" evidence="6">
    <location>
        <begin position="1129"/>
        <end position="1156"/>
    </location>
</feature>
<feature type="domain" description="Ion transport" evidence="9">
    <location>
        <begin position="2214"/>
        <end position="2473"/>
    </location>
</feature>
<name>A0A9W7ARK9_9STRA</name>
<accession>A0A9W7ARK9</accession>
<feature type="transmembrane region" description="Helical" evidence="8">
    <location>
        <begin position="2289"/>
        <end position="2307"/>
    </location>
</feature>
<dbReference type="OrthoDB" id="533508at2759"/>
<evidence type="ECO:0000313" key="12">
    <source>
        <dbReference type="Proteomes" id="UP001165082"/>
    </source>
</evidence>
<dbReference type="PANTHER" id="PTHR10582:SF2">
    <property type="entry name" value="INACTIVE"/>
    <property type="match status" value="1"/>
</dbReference>
<keyword evidence="4 8" id="KW-1133">Transmembrane helix</keyword>